<dbReference type="InterPro" id="IPR029063">
    <property type="entry name" value="SAM-dependent_MTases_sf"/>
</dbReference>
<evidence type="ECO:0000256" key="7">
    <source>
        <dbReference type="RuleBase" id="RU000416"/>
    </source>
</evidence>
<name>A0ABV0EJX0_9ENTE</name>
<reference evidence="8 9" key="1">
    <citation type="submission" date="2024-02" db="EMBL/GenBank/DDBJ databases">
        <title>The Genome Sequence of Enterococcus sp. DIV0159.</title>
        <authorList>
            <person name="Earl A."/>
            <person name="Manson A."/>
            <person name="Gilmore M."/>
            <person name="Sanders J."/>
            <person name="Shea T."/>
            <person name="Howe W."/>
            <person name="Livny J."/>
            <person name="Cuomo C."/>
            <person name="Neafsey D."/>
            <person name="Birren B."/>
        </authorList>
    </citation>
    <scope>NUCLEOTIDE SEQUENCE [LARGE SCALE GENOMIC DNA]</scope>
    <source>
        <strain evidence="8 9">665A</strain>
    </source>
</reference>
<proteinExistence type="inferred from homology"/>
<evidence type="ECO:0000256" key="4">
    <source>
        <dbReference type="ARBA" id="ARBA00022691"/>
    </source>
</evidence>
<dbReference type="Gene3D" id="3.40.50.150">
    <property type="entry name" value="Vaccinia Virus protein VP39"/>
    <property type="match status" value="1"/>
</dbReference>
<keyword evidence="9" id="KW-1185">Reference proteome</keyword>
<feature type="active site" evidence="6">
    <location>
        <position position="82"/>
    </location>
</feature>
<keyword evidence="4 6" id="KW-0949">S-adenosyl-L-methionine</keyword>
<evidence type="ECO:0000256" key="6">
    <source>
        <dbReference type="PROSITE-ProRule" id="PRU01016"/>
    </source>
</evidence>
<dbReference type="PANTHER" id="PTHR10629">
    <property type="entry name" value="CYTOSINE-SPECIFIC METHYLTRANSFERASE"/>
    <property type="match status" value="1"/>
</dbReference>
<dbReference type="PANTHER" id="PTHR10629:SF52">
    <property type="entry name" value="DNA (CYTOSINE-5)-METHYLTRANSFERASE 1"/>
    <property type="match status" value="1"/>
</dbReference>
<keyword evidence="5" id="KW-0680">Restriction system</keyword>
<keyword evidence="2 6" id="KW-0489">Methyltransferase</keyword>
<dbReference type="Gene3D" id="3.90.120.10">
    <property type="entry name" value="DNA Methylase, subunit A, domain 2"/>
    <property type="match status" value="1"/>
</dbReference>
<comment type="caution">
    <text evidence="8">The sequence shown here is derived from an EMBL/GenBank/DDBJ whole genome shotgun (WGS) entry which is preliminary data.</text>
</comment>
<dbReference type="Pfam" id="PF00145">
    <property type="entry name" value="DNA_methylase"/>
    <property type="match status" value="1"/>
</dbReference>
<accession>A0ABV0EJX0</accession>
<dbReference type="NCBIfam" id="TIGR00675">
    <property type="entry name" value="dcm"/>
    <property type="match status" value="1"/>
</dbReference>
<dbReference type="PRINTS" id="PR00105">
    <property type="entry name" value="C5METTRFRASE"/>
</dbReference>
<dbReference type="EC" id="2.1.1.37" evidence="1"/>
<evidence type="ECO:0000313" key="9">
    <source>
        <dbReference type="Proteomes" id="UP000664357"/>
    </source>
</evidence>
<keyword evidence="3 6" id="KW-0808">Transferase</keyword>
<evidence type="ECO:0000256" key="2">
    <source>
        <dbReference type="ARBA" id="ARBA00022603"/>
    </source>
</evidence>
<dbReference type="PROSITE" id="PS51679">
    <property type="entry name" value="SAM_MT_C5"/>
    <property type="match status" value="1"/>
</dbReference>
<evidence type="ECO:0000256" key="1">
    <source>
        <dbReference type="ARBA" id="ARBA00011975"/>
    </source>
</evidence>
<dbReference type="SUPFAM" id="SSF53335">
    <property type="entry name" value="S-adenosyl-L-methionine-dependent methyltransferases"/>
    <property type="match status" value="1"/>
</dbReference>
<organism evidence="8 9">
    <name type="scientific">Candidatus Enterococcus ferrettii</name>
    <dbReference type="NCBI Taxonomy" id="2815324"/>
    <lineage>
        <taxon>Bacteria</taxon>
        <taxon>Bacillati</taxon>
        <taxon>Bacillota</taxon>
        <taxon>Bacilli</taxon>
        <taxon>Lactobacillales</taxon>
        <taxon>Enterococcaceae</taxon>
        <taxon>Enterococcus</taxon>
    </lineage>
</organism>
<dbReference type="EMBL" id="JAFREL020000001">
    <property type="protein sequence ID" value="MEO1768874.1"/>
    <property type="molecule type" value="Genomic_DNA"/>
</dbReference>
<evidence type="ECO:0000256" key="3">
    <source>
        <dbReference type="ARBA" id="ARBA00022679"/>
    </source>
</evidence>
<evidence type="ECO:0000256" key="5">
    <source>
        <dbReference type="ARBA" id="ARBA00022747"/>
    </source>
</evidence>
<dbReference type="InterPro" id="IPR001525">
    <property type="entry name" value="C5_MeTfrase"/>
</dbReference>
<comment type="similarity">
    <text evidence="6 7">Belongs to the class I-like SAM-binding methyltransferase superfamily. C5-methyltransferase family.</text>
</comment>
<gene>
    <name evidence="8" type="ORF">JZO67_000813</name>
</gene>
<protein>
    <recommendedName>
        <fullName evidence="1">DNA (cytosine-5-)-methyltransferase</fullName>
        <ecNumber evidence="1">2.1.1.37</ecNumber>
    </recommendedName>
</protein>
<evidence type="ECO:0000313" key="8">
    <source>
        <dbReference type="EMBL" id="MEO1768874.1"/>
    </source>
</evidence>
<dbReference type="InterPro" id="IPR050390">
    <property type="entry name" value="C5-Methyltransferase"/>
</dbReference>
<sequence length="365" mass="42398">MLDLAFENSNYEVVFVNEYEKTFIESYSYVRGILKEGNPFYGYINRSASDFLEEKETKNLYQMVFNEKKKGNLVGFIGGPPCPDFSVAGKNKGVQGENGILTETYFKLITKCKPDFFLFENVKGLIRTKKHQIFYMEMRKNMAESGYAISDQLLNSLSYGVPQHRERIIMIGILHKKLKAIHKFDIKENGEFNFPWEKNQKYDAAKILSMKWPSEENFVENSSREFNYKGPIQLTVNHWFEKNKISDHPNRTDQFKVRQGISKMEIIAEGDVRRKSFKRLHRWRYSPTAAYGNNEVHLHPYLKRRLSVAEAMAVQSLPKEFCLPETVSLTKKFKMIGNGVPYLMAESIAKTLHEILFEINNSNGG</sequence>
<dbReference type="Proteomes" id="UP000664357">
    <property type="component" value="Unassembled WGS sequence"/>
</dbReference>